<protein>
    <submittedName>
        <fullName evidence="4">HAD-superfamily subfamily IB hydrolase, TIGR01490</fullName>
    </submittedName>
</protein>
<dbReference type="NCBIfam" id="TIGR01488">
    <property type="entry name" value="HAD-SF-IB"/>
    <property type="match status" value="1"/>
</dbReference>
<dbReference type="GO" id="GO:0016787">
    <property type="term" value="F:hydrolase activity"/>
    <property type="evidence" value="ECO:0007669"/>
    <property type="project" value="UniProtKB-KW"/>
</dbReference>
<gene>
    <name evidence="4" type="ORF">SAMN06296036_12142</name>
</gene>
<dbReference type="Proteomes" id="UP000192907">
    <property type="component" value="Unassembled WGS sequence"/>
</dbReference>
<evidence type="ECO:0000313" key="4">
    <source>
        <dbReference type="EMBL" id="SMF62154.1"/>
    </source>
</evidence>
<dbReference type="InterPro" id="IPR050582">
    <property type="entry name" value="HAD-like_SerB"/>
</dbReference>
<dbReference type="CDD" id="cd02612">
    <property type="entry name" value="HAD_PGPPase"/>
    <property type="match status" value="1"/>
</dbReference>
<sequence length="220" mass="25779">MTRVVAFFDLDRTLIDVNSAVLYAKYERRHKRISLWQMWTAVFYTSLYHLNLLDMELAYLKALRHYKGQCEKDVDKNTREFFYQEVHKRLQPGAQRALDFHRKAGHQLVLLSTSSVYQARAAAEAWGLDDVIANRFPTDKGFLNGTFEKPLCYGQGKVDLAEKWINGKGIDLEQCYFYSDSYSDLPMLQRVGNPKIVNPDPRLKQFSRRQKWEVLNWSAV</sequence>
<keyword evidence="5" id="KW-1185">Reference proteome</keyword>
<evidence type="ECO:0000256" key="2">
    <source>
        <dbReference type="ARBA" id="ARBA00022801"/>
    </source>
</evidence>
<dbReference type="InterPro" id="IPR023214">
    <property type="entry name" value="HAD_sf"/>
</dbReference>
<dbReference type="Gene3D" id="3.40.50.1000">
    <property type="entry name" value="HAD superfamily/HAD-like"/>
    <property type="match status" value="1"/>
</dbReference>
<dbReference type="OrthoDB" id="9784466at2"/>
<dbReference type="PANTHER" id="PTHR43344">
    <property type="entry name" value="PHOSPHOSERINE PHOSPHATASE"/>
    <property type="match status" value="1"/>
</dbReference>
<dbReference type="InterPro" id="IPR036412">
    <property type="entry name" value="HAD-like_sf"/>
</dbReference>
<proteinExistence type="predicted"/>
<name>A0A1Y6CFZ7_9BACT</name>
<dbReference type="GO" id="GO:0046872">
    <property type="term" value="F:metal ion binding"/>
    <property type="evidence" value="ECO:0007669"/>
    <property type="project" value="UniProtKB-KW"/>
</dbReference>
<evidence type="ECO:0000256" key="1">
    <source>
        <dbReference type="ARBA" id="ARBA00022723"/>
    </source>
</evidence>
<dbReference type="SUPFAM" id="SSF56784">
    <property type="entry name" value="HAD-like"/>
    <property type="match status" value="1"/>
</dbReference>
<keyword evidence="2 4" id="KW-0378">Hydrolase</keyword>
<dbReference type="NCBIfam" id="TIGR01490">
    <property type="entry name" value="HAD-SF-IB-hyp1"/>
    <property type="match status" value="1"/>
</dbReference>
<dbReference type="EMBL" id="FWZT01000021">
    <property type="protein sequence ID" value="SMF62154.1"/>
    <property type="molecule type" value="Genomic_DNA"/>
</dbReference>
<organism evidence="4 5">
    <name type="scientific">Pseudobacteriovorax antillogorgiicola</name>
    <dbReference type="NCBI Taxonomy" id="1513793"/>
    <lineage>
        <taxon>Bacteria</taxon>
        <taxon>Pseudomonadati</taxon>
        <taxon>Bdellovibrionota</taxon>
        <taxon>Oligoflexia</taxon>
        <taxon>Oligoflexales</taxon>
        <taxon>Pseudobacteriovoracaceae</taxon>
        <taxon>Pseudobacteriovorax</taxon>
    </lineage>
</organism>
<dbReference type="STRING" id="1513793.SAMN06296036_12142"/>
<dbReference type="InterPro" id="IPR006385">
    <property type="entry name" value="HAD_hydro_SerB1"/>
</dbReference>
<dbReference type="RefSeq" id="WP_132323092.1">
    <property type="nucleotide sequence ID" value="NZ_FWZT01000021.1"/>
</dbReference>
<reference evidence="5" key="1">
    <citation type="submission" date="2017-04" db="EMBL/GenBank/DDBJ databases">
        <authorList>
            <person name="Varghese N."/>
            <person name="Submissions S."/>
        </authorList>
    </citation>
    <scope>NUCLEOTIDE SEQUENCE [LARGE SCALE GENOMIC DNA]</scope>
    <source>
        <strain evidence="5">RKEM611</strain>
    </source>
</reference>
<evidence type="ECO:0000256" key="3">
    <source>
        <dbReference type="ARBA" id="ARBA00022842"/>
    </source>
</evidence>
<dbReference type="Gene3D" id="1.20.1440.100">
    <property type="entry name" value="SG protein - dephosphorylation function"/>
    <property type="match status" value="1"/>
</dbReference>
<accession>A0A1Y6CFZ7</accession>
<keyword evidence="1" id="KW-0479">Metal-binding</keyword>
<dbReference type="AlphaFoldDB" id="A0A1Y6CFZ7"/>
<dbReference type="PANTHER" id="PTHR43344:SF13">
    <property type="entry name" value="PHOSPHATASE RV3661-RELATED"/>
    <property type="match status" value="1"/>
</dbReference>
<dbReference type="Pfam" id="PF12710">
    <property type="entry name" value="HAD"/>
    <property type="match status" value="1"/>
</dbReference>
<keyword evidence="3" id="KW-0460">Magnesium</keyword>
<evidence type="ECO:0000313" key="5">
    <source>
        <dbReference type="Proteomes" id="UP000192907"/>
    </source>
</evidence>